<dbReference type="EMBL" id="CP067393">
    <property type="protein sequence ID" value="QQP86078.1"/>
    <property type="molecule type" value="Genomic_DNA"/>
</dbReference>
<gene>
    <name evidence="1" type="ORF">JHT90_02145</name>
</gene>
<organism evidence="1 2">
    <name type="scientific">Entomomonas asaccharolytica</name>
    <dbReference type="NCBI Taxonomy" id="2785331"/>
    <lineage>
        <taxon>Bacteria</taxon>
        <taxon>Pseudomonadati</taxon>
        <taxon>Pseudomonadota</taxon>
        <taxon>Gammaproteobacteria</taxon>
        <taxon>Pseudomonadales</taxon>
        <taxon>Pseudomonadaceae</taxon>
        <taxon>Entomomonas</taxon>
    </lineage>
</organism>
<protein>
    <submittedName>
        <fullName evidence="1">Uncharacterized protein</fullName>
    </submittedName>
</protein>
<keyword evidence="2" id="KW-1185">Reference proteome</keyword>
<accession>A0A974NGE4</accession>
<sequence>MVITVFDAEVVVAGLKQQQAIRRKRRVSKLMRYESALLALYANGASVADLQRWLQQRHVKVAPSTISRWLAKQHG</sequence>
<evidence type="ECO:0000313" key="1">
    <source>
        <dbReference type="EMBL" id="QQP86078.1"/>
    </source>
</evidence>
<proteinExistence type="predicted"/>
<dbReference type="KEGG" id="eaz:JHT90_02145"/>
<dbReference type="Proteomes" id="UP000595278">
    <property type="component" value="Chromosome"/>
</dbReference>
<name>A0A974NGE4_9GAMM</name>
<reference evidence="1 2" key="1">
    <citation type="submission" date="2021-01" db="EMBL/GenBank/DDBJ databases">
        <title>Entomomonas sp. F2A isolated from a house cricket (Acheta domesticus).</title>
        <authorList>
            <person name="Spergser J."/>
            <person name="Busse H.-J."/>
        </authorList>
    </citation>
    <scope>NUCLEOTIDE SEQUENCE [LARGE SCALE GENOMIC DNA]</scope>
    <source>
        <strain evidence="1 2">F2A</strain>
    </source>
</reference>
<dbReference type="AlphaFoldDB" id="A0A974NGE4"/>
<dbReference type="RefSeq" id="WP_201093545.1">
    <property type="nucleotide sequence ID" value="NZ_CP067393.1"/>
</dbReference>
<evidence type="ECO:0000313" key="2">
    <source>
        <dbReference type="Proteomes" id="UP000595278"/>
    </source>
</evidence>